<accession>A0A090F9H3</accession>
<gene>
    <name evidence="1" type="ORF">MPLDJ20_270153</name>
</gene>
<reference evidence="1 2" key="1">
    <citation type="submission" date="2014-08" db="EMBL/GenBank/DDBJ databases">
        <authorList>
            <person name="Moulin Lionel"/>
        </authorList>
    </citation>
    <scope>NUCLEOTIDE SEQUENCE [LARGE SCALE GENOMIC DNA]</scope>
</reference>
<dbReference type="Proteomes" id="UP000046373">
    <property type="component" value="Unassembled WGS sequence"/>
</dbReference>
<dbReference type="EMBL" id="CCNB01000020">
    <property type="protein sequence ID" value="CDX40480.1"/>
    <property type="molecule type" value="Genomic_DNA"/>
</dbReference>
<evidence type="ECO:0000313" key="2">
    <source>
        <dbReference type="Proteomes" id="UP000046373"/>
    </source>
</evidence>
<sequence length="281" mass="30739">MALEVVEVEFDHAAVRTADFLGLEIDRQRRVGAARGVVHQLVEVFRADGDRQDAVLEAVVVEDVGERGRDHAADAEVEQRPGRVLAARAAAEIVAGDQDLRLAVGRLVEHEIRVLRTVLVVAHLGEQAGAEPGALDRLEIILRDDHVGVDIDDRHWRGDARELGEFVHGYLPVFLACGEFCGTVYTKPAANERQLFVHGPWANGGAWLAEGLDTSKNDFEIVAGWCSLRPWLVLPKSYTPASPPSISPSSAACWWTPASARCGPSTTRPGCRRWSTTPTWC</sequence>
<evidence type="ECO:0000313" key="1">
    <source>
        <dbReference type="EMBL" id="CDX40480.1"/>
    </source>
</evidence>
<protein>
    <submittedName>
        <fullName evidence="1">Uncharacterized protein</fullName>
    </submittedName>
</protein>
<organism evidence="1 2">
    <name type="scientific">Mesorhizobium plurifarium</name>
    <dbReference type="NCBI Taxonomy" id="69974"/>
    <lineage>
        <taxon>Bacteria</taxon>
        <taxon>Pseudomonadati</taxon>
        <taxon>Pseudomonadota</taxon>
        <taxon>Alphaproteobacteria</taxon>
        <taxon>Hyphomicrobiales</taxon>
        <taxon>Phyllobacteriaceae</taxon>
        <taxon>Mesorhizobium</taxon>
    </lineage>
</organism>
<name>A0A090F9H3_MESPL</name>
<proteinExistence type="predicted"/>
<dbReference type="AlphaFoldDB" id="A0A090F9H3"/>